<dbReference type="AlphaFoldDB" id="A0A5R8QEQ2"/>
<dbReference type="Proteomes" id="UP000306912">
    <property type="component" value="Unassembled WGS sequence"/>
</dbReference>
<keyword evidence="4" id="KW-1185">Reference proteome</keyword>
<dbReference type="GO" id="GO:0005829">
    <property type="term" value="C:cytosol"/>
    <property type="evidence" value="ECO:0007669"/>
    <property type="project" value="TreeGrafter"/>
</dbReference>
<dbReference type="InterPro" id="IPR036424">
    <property type="entry name" value="UPP_synth-like_sf"/>
</dbReference>
<name>A0A5R8QEQ2_9FIRM</name>
<comment type="cofactor">
    <cofactor evidence="2">
        <name>Mg(2+)</name>
        <dbReference type="ChEBI" id="CHEBI:18420"/>
    </cofactor>
    <text evidence="2">Binds 2 magnesium ions per subunit.</text>
</comment>
<feature type="binding site" evidence="2">
    <location>
        <position position="210"/>
    </location>
    <ligand>
        <name>Mg(2+)</name>
        <dbReference type="ChEBI" id="CHEBI:18420"/>
    </ligand>
</feature>
<dbReference type="HAMAP" id="MF_01139">
    <property type="entry name" value="ISPT"/>
    <property type="match status" value="1"/>
</dbReference>
<dbReference type="NCBIfam" id="NF011405">
    <property type="entry name" value="PRK14830.1"/>
    <property type="match status" value="1"/>
</dbReference>
<feature type="binding site" evidence="2">
    <location>
        <position position="74"/>
    </location>
    <ligand>
        <name>substrate</name>
    </ligand>
</feature>
<feature type="binding site" evidence="2">
    <location>
        <begin position="70"/>
        <end position="72"/>
    </location>
    <ligand>
        <name>substrate</name>
    </ligand>
</feature>
<evidence type="ECO:0000313" key="3">
    <source>
        <dbReference type="EMBL" id="TLG76509.1"/>
    </source>
</evidence>
<gene>
    <name evidence="3" type="ORF">FEZ08_02530</name>
</gene>
<dbReference type="CDD" id="cd00475">
    <property type="entry name" value="Cis_IPPS"/>
    <property type="match status" value="1"/>
</dbReference>
<dbReference type="SUPFAM" id="SSF64005">
    <property type="entry name" value="Undecaprenyl diphosphate synthase"/>
    <property type="match status" value="1"/>
</dbReference>
<organism evidence="3 4">
    <name type="scientific">Culicoidibacter larvae</name>
    <dbReference type="NCBI Taxonomy" id="2579976"/>
    <lineage>
        <taxon>Bacteria</taxon>
        <taxon>Bacillati</taxon>
        <taxon>Bacillota</taxon>
        <taxon>Culicoidibacteria</taxon>
        <taxon>Culicoidibacterales</taxon>
        <taxon>Culicoidibacteraceae</taxon>
        <taxon>Culicoidibacter</taxon>
    </lineage>
</organism>
<feature type="binding site" evidence="2">
    <location>
        <position position="25"/>
    </location>
    <ligand>
        <name>Mg(2+)</name>
        <dbReference type="ChEBI" id="CHEBI:18420"/>
    </ligand>
</feature>
<dbReference type="PROSITE" id="PS01066">
    <property type="entry name" value="UPP_SYNTHASE"/>
    <property type="match status" value="1"/>
</dbReference>
<dbReference type="EMBL" id="VBWP01000002">
    <property type="protein sequence ID" value="TLG76509.1"/>
    <property type="molecule type" value="Genomic_DNA"/>
</dbReference>
<feature type="binding site" evidence="2">
    <location>
        <begin position="197"/>
        <end position="199"/>
    </location>
    <ligand>
        <name>substrate</name>
    </ligand>
</feature>
<comment type="subunit">
    <text evidence="2">Homodimer.</text>
</comment>
<keyword evidence="1 2" id="KW-0808">Transferase</keyword>
<dbReference type="OrthoDB" id="4191603at2"/>
<comment type="caution">
    <text evidence="3">The sequence shown here is derived from an EMBL/GenBank/DDBJ whole genome shotgun (WGS) entry which is preliminary data.</text>
</comment>
<dbReference type="GO" id="GO:0008834">
    <property type="term" value="F:ditrans,polycis-undecaprenyl-diphosphate synthase [(2E,6E)-farnesyl-diphosphate specific] activity"/>
    <property type="evidence" value="ECO:0007669"/>
    <property type="project" value="TreeGrafter"/>
</dbReference>
<proteinExistence type="inferred from homology"/>
<dbReference type="RefSeq" id="WP_138190147.1">
    <property type="nucleotide sequence ID" value="NZ_VBWP01000002.1"/>
</dbReference>
<accession>A0A5R8QEQ2</accession>
<sequence>MNNISELKDIIMSGNVPNHVALIMDGNGRWAKKRFLPRTAGHKKGVDTVEEIIEAASDIGIKYITLYAFSTENWKRPEEEVNYLMSLPRAFFDYFLPKLMKNNVKIKCIGRWDLLPEDTRKAVADAINDTKDNSGLTVNFALNYGGRDEIVYAVEQIAKLLKDNPDLPISEDLIGSHLFNPDAQDADFVIRTSGEYRISNFLLWQSAYAEYYFTDTLWPDFKTAEFYQSIIDFQNRDRRRGGIK</sequence>
<dbReference type="GO" id="GO:0016094">
    <property type="term" value="P:polyprenol biosynthetic process"/>
    <property type="evidence" value="ECO:0007669"/>
    <property type="project" value="TreeGrafter"/>
</dbReference>
<protein>
    <recommendedName>
        <fullName evidence="2">Isoprenyl transferase</fullName>
        <ecNumber evidence="2">2.5.1.-</ecNumber>
    </recommendedName>
</protein>
<feature type="binding site" evidence="2">
    <location>
        <begin position="26"/>
        <end position="29"/>
    </location>
    <ligand>
        <name>substrate</name>
    </ligand>
</feature>
<dbReference type="InterPro" id="IPR018520">
    <property type="entry name" value="UPP_synth-like_CS"/>
</dbReference>
<keyword evidence="2" id="KW-0479">Metal-binding</keyword>
<dbReference type="FunFam" id="3.40.1180.10:FF:000001">
    <property type="entry name" value="(2E,6E)-farnesyl-diphosphate-specific ditrans,polycis-undecaprenyl-diphosphate synthase"/>
    <property type="match status" value="1"/>
</dbReference>
<dbReference type="GO" id="GO:0030145">
    <property type="term" value="F:manganese ion binding"/>
    <property type="evidence" value="ECO:0007669"/>
    <property type="project" value="TreeGrafter"/>
</dbReference>
<feature type="binding site" evidence="2">
    <location>
        <position position="42"/>
    </location>
    <ligand>
        <name>substrate</name>
    </ligand>
</feature>
<feature type="active site" evidence="2">
    <location>
        <position position="25"/>
    </location>
</feature>
<evidence type="ECO:0000256" key="2">
    <source>
        <dbReference type="HAMAP-Rule" id="MF_01139"/>
    </source>
</evidence>
<dbReference type="GO" id="GO:0000287">
    <property type="term" value="F:magnesium ion binding"/>
    <property type="evidence" value="ECO:0007669"/>
    <property type="project" value="UniProtKB-UniRule"/>
</dbReference>
<comment type="function">
    <text evidence="2">Catalyzes the condensation of isopentenyl diphosphate (IPP) with allylic pyrophosphates generating different type of terpenoids.</text>
</comment>
<reference evidence="3 4" key="1">
    <citation type="submission" date="2019-05" db="EMBL/GenBank/DDBJ databases">
        <title>Culicoidintestinum kansasii gen. nov., sp. nov. from the gastrointestinal tract of the biting midge, Culicoides sonorensis.</title>
        <authorList>
            <person name="Neupane S."/>
            <person name="Ghosh A."/>
            <person name="Gunther S."/>
            <person name="Martin K."/>
            <person name="Zurek L."/>
        </authorList>
    </citation>
    <scope>NUCLEOTIDE SEQUENCE [LARGE SCALE GENOMIC DNA]</scope>
    <source>
        <strain evidence="3 4">CS-1</strain>
    </source>
</reference>
<dbReference type="FunCoup" id="A0A5R8QEQ2">
    <property type="interactions" value="332"/>
</dbReference>
<dbReference type="EC" id="2.5.1.-" evidence="2"/>
<dbReference type="Gene3D" id="3.40.1180.10">
    <property type="entry name" value="Decaprenyl diphosphate synthase-like"/>
    <property type="match status" value="1"/>
</dbReference>
<evidence type="ECO:0000313" key="4">
    <source>
        <dbReference type="Proteomes" id="UP000306912"/>
    </source>
</evidence>
<dbReference type="PANTHER" id="PTHR10291">
    <property type="entry name" value="DEHYDRODOLICHYL DIPHOSPHATE SYNTHASE FAMILY MEMBER"/>
    <property type="match status" value="1"/>
</dbReference>
<dbReference type="InParanoid" id="A0A5R8QEQ2"/>
<evidence type="ECO:0000256" key="1">
    <source>
        <dbReference type="ARBA" id="ARBA00022679"/>
    </source>
</evidence>
<feature type="binding site" evidence="2">
    <location>
        <position position="38"/>
    </location>
    <ligand>
        <name>substrate</name>
    </ligand>
</feature>
<keyword evidence="2" id="KW-0460">Magnesium</keyword>
<dbReference type="NCBIfam" id="TIGR00055">
    <property type="entry name" value="uppS"/>
    <property type="match status" value="1"/>
</dbReference>
<dbReference type="PANTHER" id="PTHR10291:SF0">
    <property type="entry name" value="DEHYDRODOLICHYL DIPHOSPHATE SYNTHASE 2"/>
    <property type="match status" value="1"/>
</dbReference>
<feature type="binding site" evidence="2">
    <location>
        <position position="76"/>
    </location>
    <ligand>
        <name>substrate</name>
    </ligand>
</feature>
<feature type="active site" description="Proton acceptor" evidence="2">
    <location>
        <position position="73"/>
    </location>
</feature>
<feature type="binding site" evidence="2">
    <location>
        <position position="191"/>
    </location>
    <ligand>
        <name>substrate</name>
    </ligand>
</feature>
<feature type="binding site" evidence="2">
    <location>
        <position position="30"/>
    </location>
    <ligand>
        <name>substrate</name>
    </ligand>
</feature>
<dbReference type="InterPro" id="IPR001441">
    <property type="entry name" value="UPP_synth-like"/>
</dbReference>
<dbReference type="Pfam" id="PF01255">
    <property type="entry name" value="Prenyltransf"/>
    <property type="match status" value="1"/>
</dbReference>
<comment type="similarity">
    <text evidence="2">Belongs to the UPP synthase family.</text>
</comment>